<dbReference type="AlphaFoldDB" id="K0NUJ1"/>
<organism evidence="5 6">
    <name type="scientific">Lactobacillus equicursoris 66c</name>
    <dbReference type="NCBI Taxonomy" id="872326"/>
    <lineage>
        <taxon>Bacteria</taxon>
        <taxon>Bacillati</taxon>
        <taxon>Bacillota</taxon>
        <taxon>Bacilli</taxon>
        <taxon>Lactobacillales</taxon>
        <taxon>Lactobacillaceae</taxon>
        <taxon>Lactobacillus</taxon>
    </lineage>
</organism>
<proteinExistence type="inferred from homology"/>
<dbReference type="OrthoDB" id="1688691at2"/>
<dbReference type="InterPro" id="IPR033132">
    <property type="entry name" value="GH_1_N_CS"/>
</dbReference>
<dbReference type="Gene3D" id="3.20.20.80">
    <property type="entry name" value="Glycosidases"/>
    <property type="match status" value="1"/>
</dbReference>
<accession>K0NUJ1</accession>
<evidence type="ECO:0000256" key="4">
    <source>
        <dbReference type="RuleBase" id="RU003690"/>
    </source>
</evidence>
<evidence type="ECO:0000256" key="2">
    <source>
        <dbReference type="ARBA" id="ARBA00022801"/>
    </source>
</evidence>
<dbReference type="EMBL" id="CALZ01000029">
    <property type="protein sequence ID" value="CCK82970.1"/>
    <property type="molecule type" value="Genomic_DNA"/>
</dbReference>
<dbReference type="RefSeq" id="WP_009557518.1">
    <property type="nucleotide sequence ID" value="NZ_CALZ01000029.1"/>
</dbReference>
<dbReference type="PANTHER" id="PTHR10353:SF122">
    <property type="entry name" value="6-PHOSPHO-BETA-GLUCOSIDASE ASCB-RELATED"/>
    <property type="match status" value="1"/>
</dbReference>
<dbReference type="Pfam" id="PF00232">
    <property type="entry name" value="Glyco_hydro_1"/>
    <property type="match status" value="1"/>
</dbReference>
<dbReference type="GO" id="GO:0016052">
    <property type="term" value="P:carbohydrate catabolic process"/>
    <property type="evidence" value="ECO:0007669"/>
    <property type="project" value="TreeGrafter"/>
</dbReference>
<dbReference type="SUPFAM" id="SSF51445">
    <property type="entry name" value="(Trans)glycosidases"/>
    <property type="match status" value="1"/>
</dbReference>
<dbReference type="PANTHER" id="PTHR10353">
    <property type="entry name" value="GLYCOSYL HYDROLASE"/>
    <property type="match status" value="1"/>
</dbReference>
<dbReference type="InterPro" id="IPR001360">
    <property type="entry name" value="Glyco_hydro_1"/>
</dbReference>
<dbReference type="PRINTS" id="PR00131">
    <property type="entry name" value="GLHYDRLASE1"/>
</dbReference>
<dbReference type="Proteomes" id="UP000009325">
    <property type="component" value="Unassembled WGS sequence"/>
</dbReference>
<keyword evidence="2" id="KW-0378">Hydrolase</keyword>
<comment type="caution">
    <text evidence="5">The sequence shown here is derived from an EMBL/GenBank/DDBJ whole genome shotgun (WGS) entry which is preliminary data.</text>
</comment>
<dbReference type="InterPro" id="IPR017853">
    <property type="entry name" value="GH"/>
</dbReference>
<comment type="similarity">
    <text evidence="1 4">Belongs to the glycosyl hydrolase 1 family.</text>
</comment>
<protein>
    <submittedName>
        <fullName evidence="5">Beta-glucosidase</fullName>
    </submittedName>
</protein>
<reference evidence="5 6" key="1">
    <citation type="submission" date="2012-08" db="EMBL/GenBank/DDBJ databases">
        <title>Draft Genome Sequences of Lactobacillus equicursoris CIP 110162T, isolated from thoroughbred racehorse feces and Lactobacillus sp. CRBIP 24.137 isolated from urine of human.</title>
        <authorList>
            <person name="Cousin S."/>
            <person name="Loux V."/>
            <person name="Ma L."/>
            <person name="Creno S."/>
            <person name="Clermont D."/>
            <person name="Bizet C."/>
            <person name="Bouchier C."/>
        </authorList>
    </citation>
    <scope>NUCLEOTIDE SEQUENCE [LARGE SCALE GENOMIC DNA]</scope>
    <source>
        <strain evidence="5 6">66c</strain>
    </source>
</reference>
<name>K0NUJ1_9LACO</name>
<dbReference type="GO" id="GO:0008422">
    <property type="term" value="F:beta-glucosidase activity"/>
    <property type="evidence" value="ECO:0007669"/>
    <property type="project" value="TreeGrafter"/>
</dbReference>
<gene>
    <name evidence="5" type="ORF">BN146_01610</name>
</gene>
<dbReference type="PROSITE" id="PS00653">
    <property type="entry name" value="GLYCOSYL_HYDROL_F1_2"/>
    <property type="match status" value="1"/>
</dbReference>
<evidence type="ECO:0000256" key="3">
    <source>
        <dbReference type="ARBA" id="ARBA00023295"/>
    </source>
</evidence>
<keyword evidence="3" id="KW-0326">Glycosidase</keyword>
<dbReference type="FunFam" id="3.20.20.80:FF:000004">
    <property type="entry name" value="Beta-glucosidase 6-phospho-beta-glucosidase"/>
    <property type="match status" value="1"/>
</dbReference>
<dbReference type="GO" id="GO:0005829">
    <property type="term" value="C:cytosol"/>
    <property type="evidence" value="ECO:0007669"/>
    <property type="project" value="TreeGrafter"/>
</dbReference>
<evidence type="ECO:0000313" key="6">
    <source>
        <dbReference type="Proteomes" id="UP000009325"/>
    </source>
</evidence>
<evidence type="ECO:0000256" key="1">
    <source>
        <dbReference type="ARBA" id="ARBA00010838"/>
    </source>
</evidence>
<evidence type="ECO:0000313" key="5">
    <source>
        <dbReference type="EMBL" id="CCK82970.1"/>
    </source>
</evidence>
<sequence>MKSNFLWGTSSAANQIEGGWQEGGKGPSVMDALATVNGHRVENDNLDDQNLFFGSHKAVDFYHHYQEDIRLLAEMGAKAYRMSIAWTRIFPTGLEEVPNQAGLEFYDRVFEELHKHGIEPIVTLSHYESPLALAKDFGGWSNRKMIELYVKYAKTVITRYSKLVHRWITFNEINCAQVPFGIMSACGIYMSISDKRNTSQLRYQCLHNQLVASAKVVKLAHEIDNRNQVGCMIASMYTYPLTPKPEDVRANQLSMQVKNYFASDVMIRGTYPGYIKRYFKDHGINIEISDEDQKILEEGIVDYYTCSYYMTNCVSTNKDAEKTSANLISGLKNPYLQTSEYGWQIDACGLRSYLNEVYDRYQLPMMIVENGLGMHDTVEDGQIHDEYRIKYLRQHIKSLEEAVEDGVDLIGYCAWSSTDLIALSTGTISKRYGFIYVDVDDDGQGDFTRTKKDSFYWYSKVIESNGNTL</sequence>